<evidence type="ECO:0000313" key="1">
    <source>
        <dbReference type="EnsemblPlants" id="AVESA.00010b.r2.4DG0763170.1.CDS"/>
    </source>
</evidence>
<dbReference type="Proteomes" id="UP001732700">
    <property type="component" value="Chromosome 4D"/>
</dbReference>
<protein>
    <submittedName>
        <fullName evidence="1">Uncharacterized protein</fullName>
    </submittedName>
</protein>
<reference evidence="1" key="2">
    <citation type="submission" date="2025-09" db="UniProtKB">
        <authorList>
            <consortium name="EnsemblPlants"/>
        </authorList>
    </citation>
    <scope>IDENTIFICATION</scope>
</reference>
<sequence length="405" mass="45405">MMGKAIVPEATARQAVSFILGAVAALTVVMLFQYRAPATGLSRARTHGQFSGFRSSDEQYHRRNGTLQTVHHQAPPIAGAAGDNRHHHEHIATPKDNSTTSTTHTAAVRSDHLPSTDRQEEGAEEFRGLAAAVARAATDDQTVIITCVNQAWAAPGSLLDLFLESFRIGDSTARLLPHVLVVSMDPAAHARCLAVHRHCYHYTMPGVHMNFTSAKFFGSKEWLEMVWSKLKLQRRILELGYGFLFTDVDILWFRDPFKHVTAYADMTISADVYFGDPDNLGNFPNTGFFHVKPNARTIAMTKLWHESRDSYPGANEQPVFNMIKKRLVAELGVRLRYLDPAFMGGFCSYGKDLGKIVTMHANCCVGLKNKMKDLRSVLDDWKNYTRLPHWEKHRARWTVPGACIK</sequence>
<accession>A0ACD5XAD1</accession>
<evidence type="ECO:0000313" key="2">
    <source>
        <dbReference type="Proteomes" id="UP001732700"/>
    </source>
</evidence>
<keyword evidence="2" id="KW-1185">Reference proteome</keyword>
<dbReference type="EnsemblPlants" id="AVESA.00010b.r2.4DG0763170.1">
    <property type="protein sequence ID" value="AVESA.00010b.r2.4DG0763170.1.CDS"/>
    <property type="gene ID" value="AVESA.00010b.r2.4DG0763170"/>
</dbReference>
<name>A0ACD5XAD1_AVESA</name>
<organism evidence="1 2">
    <name type="scientific">Avena sativa</name>
    <name type="common">Oat</name>
    <dbReference type="NCBI Taxonomy" id="4498"/>
    <lineage>
        <taxon>Eukaryota</taxon>
        <taxon>Viridiplantae</taxon>
        <taxon>Streptophyta</taxon>
        <taxon>Embryophyta</taxon>
        <taxon>Tracheophyta</taxon>
        <taxon>Spermatophyta</taxon>
        <taxon>Magnoliopsida</taxon>
        <taxon>Liliopsida</taxon>
        <taxon>Poales</taxon>
        <taxon>Poaceae</taxon>
        <taxon>BOP clade</taxon>
        <taxon>Pooideae</taxon>
        <taxon>Poodae</taxon>
        <taxon>Poeae</taxon>
        <taxon>Poeae Chloroplast Group 1 (Aveneae type)</taxon>
        <taxon>Aveninae</taxon>
        <taxon>Avena</taxon>
    </lineage>
</organism>
<reference evidence="1" key="1">
    <citation type="submission" date="2021-05" db="EMBL/GenBank/DDBJ databases">
        <authorList>
            <person name="Scholz U."/>
            <person name="Mascher M."/>
            <person name="Fiebig A."/>
        </authorList>
    </citation>
    <scope>NUCLEOTIDE SEQUENCE [LARGE SCALE GENOMIC DNA]</scope>
</reference>
<proteinExistence type="predicted"/>